<dbReference type="Proteomes" id="UP001630127">
    <property type="component" value="Unassembled WGS sequence"/>
</dbReference>
<keyword evidence="1" id="KW-0433">Leucine-rich repeat</keyword>
<evidence type="ECO:0000313" key="2">
    <source>
        <dbReference type="EMBL" id="KAL3514014.1"/>
    </source>
</evidence>
<dbReference type="AlphaFoldDB" id="A0ABD2Z5E6"/>
<sequence length="173" mass="19405">MLCLLSTEESYELLSTKLFNGDTCPKELSVISRFIASGCKGLPLAVFVIAGTLKKTVPKKHSWEQVAKSLIRSHSTQQRLLDILAVPHICSLLYFRKSVIVMDYAGREDPNELVESGALSPRSRNSLSEQVFRNLLSVSRYNLSELVMFGNRFVAVGTRTSLRRHLNYGSILK</sequence>
<comment type="caution">
    <text evidence="2">The sequence shown here is derived from an EMBL/GenBank/DDBJ whole genome shotgun (WGS) entry which is preliminary data.</text>
</comment>
<accession>A0ABD2Z5E6</accession>
<dbReference type="InterPro" id="IPR042197">
    <property type="entry name" value="Apaf_helical"/>
</dbReference>
<proteinExistence type="predicted"/>
<dbReference type="EMBL" id="JBJUIK010000011">
    <property type="protein sequence ID" value="KAL3514014.1"/>
    <property type="molecule type" value="Genomic_DNA"/>
</dbReference>
<gene>
    <name evidence="2" type="ORF">ACH5RR_026731</name>
</gene>
<name>A0ABD2Z5E6_9GENT</name>
<evidence type="ECO:0000256" key="1">
    <source>
        <dbReference type="ARBA" id="ARBA00022614"/>
    </source>
</evidence>
<evidence type="ECO:0000313" key="3">
    <source>
        <dbReference type="Proteomes" id="UP001630127"/>
    </source>
</evidence>
<protein>
    <recommendedName>
        <fullName evidence="4">NB-ARC domain-containing protein</fullName>
    </recommendedName>
</protein>
<evidence type="ECO:0008006" key="4">
    <source>
        <dbReference type="Google" id="ProtNLM"/>
    </source>
</evidence>
<dbReference type="Gene3D" id="1.10.8.430">
    <property type="entry name" value="Helical domain of apoptotic protease-activating factors"/>
    <property type="match status" value="1"/>
</dbReference>
<reference evidence="2 3" key="1">
    <citation type="submission" date="2024-11" db="EMBL/GenBank/DDBJ databases">
        <title>A near-complete genome assembly of Cinchona calisaya.</title>
        <authorList>
            <person name="Lian D.C."/>
            <person name="Zhao X.W."/>
            <person name="Wei L."/>
        </authorList>
    </citation>
    <scope>NUCLEOTIDE SEQUENCE [LARGE SCALE GENOMIC DNA]</scope>
    <source>
        <tissue evidence="2">Nenye</tissue>
    </source>
</reference>
<dbReference type="InterPro" id="IPR027417">
    <property type="entry name" value="P-loop_NTPase"/>
</dbReference>
<keyword evidence="3" id="KW-1185">Reference proteome</keyword>
<dbReference type="SUPFAM" id="SSF52540">
    <property type="entry name" value="P-loop containing nucleoside triphosphate hydrolases"/>
    <property type="match status" value="1"/>
</dbReference>
<organism evidence="2 3">
    <name type="scientific">Cinchona calisaya</name>
    <dbReference type="NCBI Taxonomy" id="153742"/>
    <lineage>
        <taxon>Eukaryota</taxon>
        <taxon>Viridiplantae</taxon>
        <taxon>Streptophyta</taxon>
        <taxon>Embryophyta</taxon>
        <taxon>Tracheophyta</taxon>
        <taxon>Spermatophyta</taxon>
        <taxon>Magnoliopsida</taxon>
        <taxon>eudicotyledons</taxon>
        <taxon>Gunneridae</taxon>
        <taxon>Pentapetalae</taxon>
        <taxon>asterids</taxon>
        <taxon>lamiids</taxon>
        <taxon>Gentianales</taxon>
        <taxon>Rubiaceae</taxon>
        <taxon>Cinchonoideae</taxon>
        <taxon>Cinchoneae</taxon>
        <taxon>Cinchona</taxon>
    </lineage>
</organism>